<reference evidence="2 3" key="1">
    <citation type="submission" date="2006-03" db="EMBL/GenBank/DDBJ databases">
        <title>Complete sequence of chromosome of Nitrobacter hamburgensis X14.</title>
        <authorList>
            <consortium name="US DOE Joint Genome Institute"/>
            <person name="Copeland A."/>
            <person name="Lucas S."/>
            <person name="Lapidus A."/>
            <person name="Barry K."/>
            <person name="Detter J.C."/>
            <person name="Glavina del Rio T."/>
            <person name="Hammon N."/>
            <person name="Israni S."/>
            <person name="Dalin E."/>
            <person name="Tice H."/>
            <person name="Pitluck S."/>
            <person name="Chain P."/>
            <person name="Malfatti S."/>
            <person name="Shin M."/>
            <person name="Vergez L."/>
            <person name="Schmutz J."/>
            <person name="Larimer F."/>
            <person name="Land M."/>
            <person name="Hauser L."/>
            <person name="Kyrpides N."/>
            <person name="Ivanova N."/>
            <person name="Ward B."/>
            <person name="Arp D."/>
            <person name="Klotz M."/>
            <person name="Stein L."/>
            <person name="O'Mullan G."/>
            <person name="Starkenburg S."/>
            <person name="Sayavedra L."/>
            <person name="Poret-Peterson A.T."/>
            <person name="Gentry M.E."/>
            <person name="Bruce D."/>
            <person name="Richardson P."/>
        </authorList>
    </citation>
    <scope>NUCLEOTIDE SEQUENCE [LARGE SCALE GENOMIC DNA]</scope>
    <source>
        <strain evidence="3">DSM 10229 / NCIMB 13809 / X14</strain>
    </source>
</reference>
<dbReference type="InterPro" id="IPR001048">
    <property type="entry name" value="Asp/Glu/Uridylate_kinase"/>
</dbReference>
<dbReference type="KEGG" id="nha:Nham_2954"/>
<keyword evidence="3" id="KW-1185">Reference proteome</keyword>
<evidence type="ECO:0000313" key="3">
    <source>
        <dbReference type="Proteomes" id="UP000001953"/>
    </source>
</evidence>
<organism evidence="2 3">
    <name type="scientific">Nitrobacter hamburgensis (strain DSM 10229 / NCIMB 13809 / X14)</name>
    <dbReference type="NCBI Taxonomy" id="323097"/>
    <lineage>
        <taxon>Bacteria</taxon>
        <taxon>Pseudomonadati</taxon>
        <taxon>Pseudomonadota</taxon>
        <taxon>Alphaproteobacteria</taxon>
        <taxon>Hyphomicrobiales</taxon>
        <taxon>Nitrobacteraceae</taxon>
        <taxon>Nitrobacter</taxon>
    </lineage>
</organism>
<sequence length="298" mass="31406">MVAPYAAITKPQPDIGTTNLIPVTNTIKHVASPLARQTLLDGELTSPVAGKRPIRLLPWLQVVKIGGRSIMDRGRDAILPIVDEIRKLLPEHRLLILTGAGIRARHVYGVGLDLGLPVGSLAPLAASEAGQNGHILASLLAPEGVSYIEHPTIASQLAIHLSAARAVVGSGFPPYHHHEFPGSRIPPHRADTGAFLLADALGAAGLTIVEDVDGVYTADPNGPDGKKAQLLRETSADDLAKFKGTLPVDTAFVEVMATARHIERVQVVNGLVQGRLTAALRGEHVGTIIHTGAYGLNT</sequence>
<dbReference type="Proteomes" id="UP000001953">
    <property type="component" value="Chromosome"/>
</dbReference>
<name>Q1QJ78_NITHX</name>
<evidence type="ECO:0000259" key="1">
    <source>
        <dbReference type="Pfam" id="PF00696"/>
    </source>
</evidence>
<keyword evidence="2" id="KW-0418">Kinase</keyword>
<dbReference type="eggNOG" id="COG0528">
    <property type="taxonomic scope" value="Bacteria"/>
</dbReference>
<dbReference type="InterPro" id="IPR030669">
    <property type="entry name" value="MoSto_subunit_alpha/beta"/>
</dbReference>
<dbReference type="Gene3D" id="3.40.1160.10">
    <property type="entry name" value="Acetylglutamate kinase-like"/>
    <property type="match status" value="1"/>
</dbReference>
<keyword evidence="2" id="KW-0808">Transferase</keyword>
<gene>
    <name evidence="2" type="ordered locus">Nham_2954</name>
</gene>
<dbReference type="AlphaFoldDB" id="Q1QJ78"/>
<evidence type="ECO:0000313" key="2">
    <source>
        <dbReference type="EMBL" id="ABE63719.1"/>
    </source>
</evidence>
<dbReference type="InterPro" id="IPR036393">
    <property type="entry name" value="AceGlu_kinase-like_sf"/>
</dbReference>
<accession>Q1QJ78</accession>
<dbReference type="EMBL" id="CP000319">
    <property type="protein sequence ID" value="ABE63719.1"/>
    <property type="molecule type" value="Genomic_DNA"/>
</dbReference>
<dbReference type="GO" id="GO:0030151">
    <property type="term" value="F:molybdenum ion binding"/>
    <property type="evidence" value="ECO:0007669"/>
    <property type="project" value="InterPro"/>
</dbReference>
<dbReference type="STRING" id="323097.Nham_2954"/>
<dbReference type="Pfam" id="PF00696">
    <property type="entry name" value="AA_kinase"/>
    <property type="match status" value="1"/>
</dbReference>
<dbReference type="HOGENOM" id="CLU_1008069_0_0_5"/>
<dbReference type="GO" id="GO:0005737">
    <property type="term" value="C:cytoplasm"/>
    <property type="evidence" value="ECO:0007669"/>
    <property type="project" value="InterPro"/>
</dbReference>
<proteinExistence type="predicted"/>
<feature type="domain" description="Aspartate/glutamate/uridylate kinase" evidence="1">
    <location>
        <begin position="60"/>
        <end position="259"/>
    </location>
</feature>
<dbReference type="RefSeq" id="WP_011511382.1">
    <property type="nucleotide sequence ID" value="NC_007964.1"/>
</dbReference>
<dbReference type="PIRSF" id="PIRSF039097">
    <property type="entry name" value="MoSto_subunit"/>
    <property type="match status" value="1"/>
</dbReference>
<dbReference type="GO" id="GO:0016301">
    <property type="term" value="F:kinase activity"/>
    <property type="evidence" value="ECO:0007669"/>
    <property type="project" value="UniProtKB-KW"/>
</dbReference>
<protein>
    <submittedName>
        <fullName evidence="2">Aspartate/glutamate/uridylate kinase</fullName>
    </submittedName>
</protein>
<dbReference type="SUPFAM" id="SSF53633">
    <property type="entry name" value="Carbamate kinase-like"/>
    <property type="match status" value="1"/>
</dbReference>